<evidence type="ECO:0000259" key="7">
    <source>
        <dbReference type="PROSITE" id="PS51918"/>
    </source>
</evidence>
<dbReference type="GO" id="GO:0003824">
    <property type="term" value="F:catalytic activity"/>
    <property type="evidence" value="ECO:0007669"/>
    <property type="project" value="InterPro"/>
</dbReference>
<evidence type="ECO:0000256" key="3">
    <source>
        <dbReference type="ARBA" id="ARBA00022691"/>
    </source>
</evidence>
<dbReference type="GO" id="GO:0051539">
    <property type="term" value="F:4 iron, 4 sulfur cluster binding"/>
    <property type="evidence" value="ECO:0007669"/>
    <property type="project" value="UniProtKB-KW"/>
</dbReference>
<keyword evidence="4" id="KW-0479">Metal-binding</keyword>
<dbReference type="GO" id="GO:0046872">
    <property type="term" value="F:metal ion binding"/>
    <property type="evidence" value="ECO:0007669"/>
    <property type="project" value="UniProtKB-KW"/>
</dbReference>
<dbReference type="InterPro" id="IPR023885">
    <property type="entry name" value="4Fe4S-binding_SPASM_dom"/>
</dbReference>
<name>A0A8J6TR53_9BACT</name>
<dbReference type="InterPro" id="IPR007197">
    <property type="entry name" value="rSAM"/>
</dbReference>
<evidence type="ECO:0000313" key="8">
    <source>
        <dbReference type="EMBL" id="MBC8431707.1"/>
    </source>
</evidence>
<dbReference type="SUPFAM" id="SSF102114">
    <property type="entry name" value="Radical SAM enzymes"/>
    <property type="match status" value="1"/>
</dbReference>
<protein>
    <submittedName>
        <fullName evidence="8">Radical SAM protein</fullName>
    </submittedName>
</protein>
<dbReference type="PROSITE" id="PS51918">
    <property type="entry name" value="RADICAL_SAM"/>
    <property type="match status" value="1"/>
</dbReference>
<evidence type="ECO:0000313" key="9">
    <source>
        <dbReference type="Proteomes" id="UP000605201"/>
    </source>
</evidence>
<dbReference type="InterPro" id="IPR013785">
    <property type="entry name" value="Aldolase_TIM"/>
</dbReference>
<dbReference type="InterPro" id="IPR006638">
    <property type="entry name" value="Elp3/MiaA/NifB-like_rSAM"/>
</dbReference>
<dbReference type="Proteomes" id="UP000605201">
    <property type="component" value="Unassembled WGS sequence"/>
</dbReference>
<keyword evidence="5" id="KW-0408">Iron</keyword>
<dbReference type="SFLD" id="SFLDG01067">
    <property type="entry name" value="SPASM/twitch_domain_containing"/>
    <property type="match status" value="1"/>
</dbReference>
<comment type="cofactor">
    <cofactor evidence="1">
        <name>[4Fe-4S] cluster</name>
        <dbReference type="ChEBI" id="CHEBI:49883"/>
    </cofactor>
</comment>
<dbReference type="PIRSF" id="PIRSF037420">
    <property type="entry name" value="PQQ_syn_pqqE"/>
    <property type="match status" value="1"/>
</dbReference>
<accession>A0A8J6TR53</accession>
<keyword evidence="3" id="KW-0949">S-adenosyl-L-methionine</keyword>
<evidence type="ECO:0000256" key="2">
    <source>
        <dbReference type="ARBA" id="ARBA00022485"/>
    </source>
</evidence>
<keyword evidence="2" id="KW-0004">4Fe-4S</keyword>
<dbReference type="Gene3D" id="3.20.20.70">
    <property type="entry name" value="Aldolase class I"/>
    <property type="match status" value="1"/>
</dbReference>
<proteinExistence type="predicted"/>
<organism evidence="8 9">
    <name type="scientific">Candidatus Desulfatibia vada</name>
    <dbReference type="NCBI Taxonomy" id="2841696"/>
    <lineage>
        <taxon>Bacteria</taxon>
        <taxon>Pseudomonadati</taxon>
        <taxon>Thermodesulfobacteriota</taxon>
        <taxon>Desulfobacteria</taxon>
        <taxon>Desulfobacterales</taxon>
        <taxon>Desulfobacterales incertae sedis</taxon>
        <taxon>Candidatus Desulfatibia</taxon>
    </lineage>
</organism>
<dbReference type="AlphaFoldDB" id="A0A8J6TR53"/>
<dbReference type="SMART" id="SM00729">
    <property type="entry name" value="Elp3"/>
    <property type="match status" value="1"/>
</dbReference>
<dbReference type="InterPro" id="IPR058240">
    <property type="entry name" value="rSAM_sf"/>
</dbReference>
<evidence type="ECO:0000256" key="1">
    <source>
        <dbReference type="ARBA" id="ARBA00001966"/>
    </source>
</evidence>
<dbReference type="PANTHER" id="PTHR11228">
    <property type="entry name" value="RADICAL SAM DOMAIN PROTEIN"/>
    <property type="match status" value="1"/>
</dbReference>
<dbReference type="InterPro" id="IPR017200">
    <property type="entry name" value="PqqE-like"/>
</dbReference>
<dbReference type="SFLD" id="SFLDG01386">
    <property type="entry name" value="main_SPASM_domain-containing"/>
    <property type="match status" value="1"/>
</dbReference>
<evidence type="ECO:0000256" key="5">
    <source>
        <dbReference type="ARBA" id="ARBA00023004"/>
    </source>
</evidence>
<evidence type="ECO:0000256" key="4">
    <source>
        <dbReference type="ARBA" id="ARBA00022723"/>
    </source>
</evidence>
<dbReference type="PANTHER" id="PTHR11228:SF7">
    <property type="entry name" value="PQQA PEPTIDE CYCLASE"/>
    <property type="match status" value="1"/>
</dbReference>
<dbReference type="Pfam" id="PF04055">
    <property type="entry name" value="Radical_SAM"/>
    <property type="match status" value="1"/>
</dbReference>
<evidence type="ECO:0000256" key="6">
    <source>
        <dbReference type="ARBA" id="ARBA00023014"/>
    </source>
</evidence>
<dbReference type="CDD" id="cd01335">
    <property type="entry name" value="Radical_SAM"/>
    <property type="match status" value="1"/>
</dbReference>
<sequence>MNKTNIMADQSDLREINRVEQPLIALQSLIFHVTGLCNLKCQHCWQSAYMADRQRREDKGPGVVSPADFACLLKEAKALGLIGVKFTGGEPFLHPDFMDFLEVANQERLSVGIETNGTLIDKDAIDRLKNINNLFIAVSLDGGSAYLHDRFRGVKGAFDGAVAAIERLTRVEIPVQIILSLHRKNVNSLDVVVKLADDYGVQSIKINPIQPMGRGRKLVQQGEALPIAELLQAAKFCKEKLNPDFKGELFFSLPLAFQAFTEIRDQQFSVCRIFQILGLMPNGDLSFCGIGNIARAMVTGNIYKDDLADIWEKAPLLIELRERLPQELKGICKRCILKALCLGECRAMAYEQTGDLMGPYWICQQAYDEGLFPESRLVPDML</sequence>
<dbReference type="NCBIfam" id="TIGR04085">
    <property type="entry name" value="rSAM_more_4Fe4S"/>
    <property type="match status" value="1"/>
</dbReference>
<keyword evidence="6" id="KW-0411">Iron-sulfur</keyword>
<dbReference type="EMBL" id="JACNIG010000165">
    <property type="protein sequence ID" value="MBC8431707.1"/>
    <property type="molecule type" value="Genomic_DNA"/>
</dbReference>
<reference evidence="8 9" key="1">
    <citation type="submission" date="2020-08" db="EMBL/GenBank/DDBJ databases">
        <title>Bridging the membrane lipid divide: bacteria of the FCB group superphylum have the potential to synthesize archaeal ether lipids.</title>
        <authorList>
            <person name="Villanueva L."/>
            <person name="Von Meijenfeldt F.A.B."/>
            <person name="Westbye A.B."/>
            <person name="Yadav S."/>
            <person name="Hopmans E.C."/>
            <person name="Dutilh B.E."/>
            <person name="Sinninghe Damste J.S."/>
        </authorList>
    </citation>
    <scope>NUCLEOTIDE SEQUENCE [LARGE SCALE GENOMIC DNA]</scope>
    <source>
        <strain evidence="8">NIOZ-UU17</strain>
    </source>
</reference>
<dbReference type="InterPro" id="IPR050377">
    <property type="entry name" value="Radical_SAM_PqqE_MftC-like"/>
</dbReference>
<gene>
    <name evidence="8" type="ORF">H8D96_07280</name>
</gene>
<dbReference type="SFLD" id="SFLDS00029">
    <property type="entry name" value="Radical_SAM"/>
    <property type="match status" value="1"/>
</dbReference>
<comment type="caution">
    <text evidence="8">The sequence shown here is derived from an EMBL/GenBank/DDBJ whole genome shotgun (WGS) entry which is preliminary data.</text>
</comment>
<dbReference type="Pfam" id="PF13186">
    <property type="entry name" value="SPASM"/>
    <property type="match status" value="1"/>
</dbReference>
<feature type="domain" description="Radical SAM core" evidence="7">
    <location>
        <begin position="21"/>
        <end position="240"/>
    </location>
</feature>